<keyword evidence="3" id="KW-0143">Chaperone</keyword>
<evidence type="ECO:0000256" key="4">
    <source>
        <dbReference type="SAM" id="Coils"/>
    </source>
</evidence>
<comment type="similarity">
    <text evidence="1">Belongs to the prefoldin subunit beta family.</text>
</comment>
<evidence type="ECO:0000256" key="2">
    <source>
        <dbReference type="ARBA" id="ARBA00011695"/>
    </source>
</evidence>
<keyword evidence="6" id="KW-1185">Reference proteome</keyword>
<evidence type="ECO:0000256" key="1">
    <source>
        <dbReference type="ARBA" id="ARBA00008045"/>
    </source>
</evidence>
<dbReference type="EMBL" id="MTYJ01000051">
    <property type="protein sequence ID" value="OQV18309.1"/>
    <property type="molecule type" value="Genomic_DNA"/>
</dbReference>
<dbReference type="InterPro" id="IPR016661">
    <property type="entry name" value="PFDN4"/>
</dbReference>
<name>A0A1W0WSX9_HYPEX</name>
<dbReference type="InterPro" id="IPR002777">
    <property type="entry name" value="PFD_beta-like"/>
</dbReference>
<dbReference type="SUPFAM" id="SSF46579">
    <property type="entry name" value="Prefoldin"/>
    <property type="match status" value="1"/>
</dbReference>
<comment type="subunit">
    <text evidence="2">Heterohexamer of two PFD-alpha type and four PFD-beta type subunits.</text>
</comment>
<dbReference type="GO" id="GO:0006457">
    <property type="term" value="P:protein folding"/>
    <property type="evidence" value="ECO:0007669"/>
    <property type="project" value="InterPro"/>
</dbReference>
<dbReference type="GO" id="GO:0051082">
    <property type="term" value="F:unfolded protein binding"/>
    <property type="evidence" value="ECO:0007669"/>
    <property type="project" value="InterPro"/>
</dbReference>
<dbReference type="PANTHER" id="PTHR21100:SF9">
    <property type="entry name" value="PREFOLDIN SUBUNIT 4"/>
    <property type="match status" value="1"/>
</dbReference>
<dbReference type="PANTHER" id="PTHR21100">
    <property type="entry name" value="PREFOLDIN SUBUNIT 4"/>
    <property type="match status" value="1"/>
</dbReference>
<organism evidence="5 6">
    <name type="scientific">Hypsibius exemplaris</name>
    <name type="common">Freshwater tardigrade</name>
    <dbReference type="NCBI Taxonomy" id="2072580"/>
    <lineage>
        <taxon>Eukaryota</taxon>
        <taxon>Metazoa</taxon>
        <taxon>Ecdysozoa</taxon>
        <taxon>Tardigrada</taxon>
        <taxon>Eutardigrada</taxon>
        <taxon>Parachela</taxon>
        <taxon>Hypsibioidea</taxon>
        <taxon>Hypsibiidae</taxon>
        <taxon>Hypsibius</taxon>
    </lineage>
</organism>
<dbReference type="Pfam" id="PF01920">
    <property type="entry name" value="Prefoldin_2"/>
    <property type="match status" value="1"/>
</dbReference>
<accession>A0A1W0WSX9</accession>
<dbReference type="OrthoDB" id="10250441at2759"/>
<proteinExistence type="inferred from homology"/>
<evidence type="ECO:0000313" key="5">
    <source>
        <dbReference type="EMBL" id="OQV18309.1"/>
    </source>
</evidence>
<evidence type="ECO:0008006" key="7">
    <source>
        <dbReference type="Google" id="ProtNLM"/>
    </source>
</evidence>
<dbReference type="GO" id="GO:0005737">
    <property type="term" value="C:cytoplasm"/>
    <property type="evidence" value="ECO:0007669"/>
    <property type="project" value="TreeGrafter"/>
</dbReference>
<dbReference type="Proteomes" id="UP000192578">
    <property type="component" value="Unassembled WGS sequence"/>
</dbReference>
<protein>
    <recommendedName>
        <fullName evidence="7">Prefoldin subunit 4</fullName>
    </recommendedName>
</protein>
<sequence>MAATSTTILPVEPAKKDSVAVSKDVHAQIGRFAILHSLSQENAAHLKLAKKELQDITDAEDELLLVDDDVLVPCQVDLVAVFEKSKDDASAFLEEEKSRIQTQIDRLTKQAADYGEELTELRSVLYGKLGNAVQLEGTDEDSD</sequence>
<reference evidence="6" key="1">
    <citation type="submission" date="2017-01" db="EMBL/GenBank/DDBJ databases">
        <title>Comparative genomics of anhydrobiosis in the tardigrade Hypsibius dujardini.</title>
        <authorList>
            <person name="Yoshida Y."/>
            <person name="Koutsovoulos G."/>
            <person name="Laetsch D."/>
            <person name="Stevens L."/>
            <person name="Kumar S."/>
            <person name="Horikawa D."/>
            <person name="Ishino K."/>
            <person name="Komine S."/>
            <person name="Tomita M."/>
            <person name="Blaxter M."/>
            <person name="Arakawa K."/>
        </authorList>
    </citation>
    <scope>NUCLEOTIDE SEQUENCE [LARGE SCALE GENOMIC DNA]</scope>
    <source>
        <strain evidence="6">Z151</strain>
    </source>
</reference>
<dbReference type="AlphaFoldDB" id="A0A1W0WSX9"/>
<dbReference type="GO" id="GO:0016272">
    <property type="term" value="C:prefoldin complex"/>
    <property type="evidence" value="ECO:0007669"/>
    <property type="project" value="InterPro"/>
</dbReference>
<feature type="coiled-coil region" evidence="4">
    <location>
        <begin position="90"/>
        <end position="124"/>
    </location>
</feature>
<comment type="caution">
    <text evidence="5">The sequence shown here is derived from an EMBL/GenBank/DDBJ whole genome shotgun (WGS) entry which is preliminary data.</text>
</comment>
<gene>
    <name evidence="5" type="ORF">BV898_07702</name>
</gene>
<evidence type="ECO:0000313" key="6">
    <source>
        <dbReference type="Proteomes" id="UP000192578"/>
    </source>
</evidence>
<dbReference type="Gene3D" id="1.10.287.370">
    <property type="match status" value="1"/>
</dbReference>
<keyword evidence="4" id="KW-0175">Coiled coil</keyword>
<dbReference type="InterPro" id="IPR009053">
    <property type="entry name" value="Prefoldin"/>
</dbReference>
<evidence type="ECO:0000256" key="3">
    <source>
        <dbReference type="ARBA" id="ARBA00023186"/>
    </source>
</evidence>